<evidence type="ECO:0000313" key="11">
    <source>
        <dbReference type="Proteomes" id="UP000595897"/>
    </source>
</evidence>
<dbReference type="InterPro" id="IPR039421">
    <property type="entry name" value="Type_1_exporter"/>
</dbReference>
<dbReference type="SUPFAM" id="SSF52540">
    <property type="entry name" value="P-loop containing nucleoside triphosphate hydrolases"/>
    <property type="match status" value="1"/>
</dbReference>
<dbReference type="InterPro" id="IPR003593">
    <property type="entry name" value="AAA+_ATPase"/>
</dbReference>
<protein>
    <submittedName>
        <fullName evidence="10">ABC transporter ATP-binding protein</fullName>
    </submittedName>
</protein>
<dbReference type="GO" id="GO:0016887">
    <property type="term" value="F:ATP hydrolysis activity"/>
    <property type="evidence" value="ECO:0007669"/>
    <property type="project" value="InterPro"/>
</dbReference>
<feature type="domain" description="ABC transporter" evidence="8">
    <location>
        <begin position="322"/>
        <end position="563"/>
    </location>
</feature>
<dbReference type="PROSITE" id="PS50929">
    <property type="entry name" value="ABC_TM1F"/>
    <property type="match status" value="1"/>
</dbReference>
<dbReference type="InterPro" id="IPR011527">
    <property type="entry name" value="ABC1_TM_dom"/>
</dbReference>
<feature type="transmembrane region" description="Helical" evidence="7">
    <location>
        <begin position="235"/>
        <end position="259"/>
    </location>
</feature>
<dbReference type="CDD" id="cd03228">
    <property type="entry name" value="ABCC_MRP_Like"/>
    <property type="match status" value="1"/>
</dbReference>
<dbReference type="InterPro" id="IPR017871">
    <property type="entry name" value="ABC_transporter-like_CS"/>
</dbReference>
<feature type="transmembrane region" description="Helical" evidence="7">
    <location>
        <begin position="12"/>
        <end position="37"/>
    </location>
</feature>
<dbReference type="SUPFAM" id="SSF90123">
    <property type="entry name" value="ABC transporter transmembrane region"/>
    <property type="match status" value="1"/>
</dbReference>
<dbReference type="SMART" id="SM00382">
    <property type="entry name" value="AAA"/>
    <property type="match status" value="1"/>
</dbReference>
<dbReference type="Pfam" id="PF00664">
    <property type="entry name" value="ABC_membrane"/>
    <property type="match status" value="1"/>
</dbReference>
<dbReference type="Gene3D" id="3.40.50.300">
    <property type="entry name" value="P-loop containing nucleotide triphosphate hydrolases"/>
    <property type="match status" value="1"/>
</dbReference>
<reference evidence="10 11" key="1">
    <citation type="submission" date="2020-11" db="EMBL/GenBank/DDBJ databases">
        <title>Draft genome sequencing of a Lachnospiraceae strain isolated from anoxic soil subjected to BSD treatment.</title>
        <authorList>
            <person name="Uek A."/>
            <person name="Tonouchi A."/>
        </authorList>
    </citation>
    <scope>NUCLEOTIDE SEQUENCE [LARGE SCALE GENOMIC DNA]</scope>
    <source>
        <strain evidence="10 11">TB5</strain>
    </source>
</reference>
<dbReference type="InterPro" id="IPR003439">
    <property type="entry name" value="ABC_transporter-like_ATP-bd"/>
</dbReference>
<evidence type="ECO:0000256" key="6">
    <source>
        <dbReference type="ARBA" id="ARBA00023136"/>
    </source>
</evidence>
<dbReference type="Proteomes" id="UP000595897">
    <property type="component" value="Chromosome"/>
</dbReference>
<evidence type="ECO:0000259" key="9">
    <source>
        <dbReference type="PROSITE" id="PS50929"/>
    </source>
</evidence>
<organism evidence="10 11">
    <name type="scientific">Anaeromicropila herbilytica</name>
    <dbReference type="NCBI Taxonomy" id="2785025"/>
    <lineage>
        <taxon>Bacteria</taxon>
        <taxon>Bacillati</taxon>
        <taxon>Bacillota</taxon>
        <taxon>Clostridia</taxon>
        <taxon>Lachnospirales</taxon>
        <taxon>Lachnospiraceae</taxon>
        <taxon>Anaeromicropila</taxon>
    </lineage>
</organism>
<keyword evidence="5 7" id="KW-1133">Transmembrane helix</keyword>
<evidence type="ECO:0000259" key="8">
    <source>
        <dbReference type="PROSITE" id="PS50893"/>
    </source>
</evidence>
<evidence type="ECO:0000256" key="1">
    <source>
        <dbReference type="ARBA" id="ARBA00004651"/>
    </source>
</evidence>
<dbReference type="Gene3D" id="1.20.1560.10">
    <property type="entry name" value="ABC transporter type 1, transmembrane domain"/>
    <property type="match status" value="1"/>
</dbReference>
<dbReference type="PANTHER" id="PTHR24221">
    <property type="entry name" value="ATP-BINDING CASSETTE SUB-FAMILY B"/>
    <property type="match status" value="1"/>
</dbReference>
<dbReference type="GO" id="GO:0005524">
    <property type="term" value="F:ATP binding"/>
    <property type="evidence" value="ECO:0007669"/>
    <property type="project" value="UniProtKB-KW"/>
</dbReference>
<dbReference type="InterPro" id="IPR027417">
    <property type="entry name" value="P-loop_NTPase"/>
</dbReference>
<sequence length="565" mass="64010">MLRHFLCDKKALFAFLLIVPFSAAASTIFALSLGPVINTAIQSNTQDLFKNSVIGIITAFVDMLCLLLLKKSRGYLIYKFVVSLKNQLFEDILKKNIADYEKDRTAYYMTMLTNDVDRIRGSYVFSILGLYGVTWCFLISFITVLRINPYITILLIIIGIMTLIVPSSFEKRLVAKQNKQSEYSEVYMKKMKDYLNGFGVIKNHGMEHKIHKTYKEVTDRAEHATYCSNYYSFKIAWISMNFSSMMYVFTLIVGAYLAIKGKMSVGLIISLSQVVGGVVAPFEEVPQYIAELKGMKGIVQKLKRVNVTKIQDCQSVDSFEKIVLKNVNFSYDNSNMVLQDINLELKRNKKYAIVGNSGSGKSTLAKLIAGIYQIKEAENIDGIDGNIFFNKTPMENVNEQSMIELISYMSQDTFLFDESVMFNIDLLQGLKESQLTEMLGKVRLICDDKDAQSFLYSQVGENGNSLSGGQKQRIGIARELLHKKQVLIFDEFTSSLDNINATALEDMIMNLKETCIMVTHRLNSSMLKRCDEILVMNEGKIVERGTFETLMDSGSEFLRLYGGLK</sequence>
<evidence type="ECO:0000313" key="10">
    <source>
        <dbReference type="EMBL" id="BCN30525.1"/>
    </source>
</evidence>
<dbReference type="PROSITE" id="PS50893">
    <property type="entry name" value="ABC_TRANSPORTER_2"/>
    <property type="match status" value="1"/>
</dbReference>
<dbReference type="PANTHER" id="PTHR24221:SF654">
    <property type="entry name" value="ATP-BINDING CASSETTE SUB-FAMILY B MEMBER 6"/>
    <property type="match status" value="1"/>
</dbReference>
<feature type="domain" description="ABC transmembrane type-1" evidence="9">
    <location>
        <begin position="21"/>
        <end position="294"/>
    </location>
</feature>
<dbReference type="GO" id="GO:0005886">
    <property type="term" value="C:plasma membrane"/>
    <property type="evidence" value="ECO:0007669"/>
    <property type="project" value="UniProtKB-SubCell"/>
</dbReference>
<keyword evidence="11" id="KW-1185">Reference proteome</keyword>
<dbReference type="Pfam" id="PF00005">
    <property type="entry name" value="ABC_tran"/>
    <property type="match status" value="1"/>
</dbReference>
<evidence type="ECO:0000256" key="2">
    <source>
        <dbReference type="ARBA" id="ARBA00022692"/>
    </source>
</evidence>
<keyword evidence="4 10" id="KW-0067">ATP-binding</keyword>
<keyword evidence="6 7" id="KW-0472">Membrane</keyword>
<proteinExistence type="predicted"/>
<evidence type="ECO:0000256" key="5">
    <source>
        <dbReference type="ARBA" id="ARBA00022989"/>
    </source>
</evidence>
<evidence type="ECO:0000256" key="7">
    <source>
        <dbReference type="SAM" id="Phobius"/>
    </source>
</evidence>
<dbReference type="InterPro" id="IPR036640">
    <property type="entry name" value="ABC1_TM_sf"/>
</dbReference>
<keyword evidence="3" id="KW-0547">Nucleotide-binding</keyword>
<feature type="transmembrane region" description="Helical" evidence="7">
    <location>
        <begin position="150"/>
        <end position="169"/>
    </location>
</feature>
<dbReference type="GO" id="GO:0140359">
    <property type="term" value="F:ABC-type transporter activity"/>
    <property type="evidence" value="ECO:0007669"/>
    <property type="project" value="InterPro"/>
</dbReference>
<dbReference type="RefSeq" id="WP_271715736.1">
    <property type="nucleotide sequence ID" value="NZ_AP024169.1"/>
</dbReference>
<accession>A0A7R7EKK8</accession>
<gene>
    <name evidence="10" type="primary">mdlB_2</name>
    <name evidence="10" type="ORF">bsdtb5_18200</name>
</gene>
<feature type="transmembrane region" description="Helical" evidence="7">
    <location>
        <begin position="49"/>
        <end position="69"/>
    </location>
</feature>
<evidence type="ECO:0000256" key="4">
    <source>
        <dbReference type="ARBA" id="ARBA00022840"/>
    </source>
</evidence>
<dbReference type="EMBL" id="AP024169">
    <property type="protein sequence ID" value="BCN30525.1"/>
    <property type="molecule type" value="Genomic_DNA"/>
</dbReference>
<keyword evidence="2 7" id="KW-0812">Transmembrane</keyword>
<dbReference type="AlphaFoldDB" id="A0A7R7EKK8"/>
<dbReference type="KEGG" id="ahb:bsdtb5_18200"/>
<evidence type="ECO:0000256" key="3">
    <source>
        <dbReference type="ARBA" id="ARBA00022741"/>
    </source>
</evidence>
<feature type="transmembrane region" description="Helical" evidence="7">
    <location>
        <begin position="123"/>
        <end position="144"/>
    </location>
</feature>
<dbReference type="PROSITE" id="PS00211">
    <property type="entry name" value="ABC_TRANSPORTER_1"/>
    <property type="match status" value="1"/>
</dbReference>
<name>A0A7R7EKK8_9FIRM</name>
<comment type="subcellular location">
    <subcellularLocation>
        <location evidence="1">Cell membrane</location>
        <topology evidence="1">Multi-pass membrane protein</topology>
    </subcellularLocation>
</comment>
<dbReference type="GO" id="GO:0034040">
    <property type="term" value="F:ATPase-coupled lipid transmembrane transporter activity"/>
    <property type="evidence" value="ECO:0007669"/>
    <property type="project" value="TreeGrafter"/>
</dbReference>